<organism evidence="2 3">
    <name type="scientific">Pikeienuella piscinae</name>
    <dbReference type="NCBI Taxonomy" id="2748098"/>
    <lineage>
        <taxon>Bacteria</taxon>
        <taxon>Pseudomonadati</taxon>
        <taxon>Pseudomonadota</taxon>
        <taxon>Alphaproteobacteria</taxon>
        <taxon>Rhodobacterales</taxon>
        <taxon>Paracoccaceae</taxon>
        <taxon>Pikeienuella</taxon>
    </lineage>
</organism>
<keyword evidence="3" id="KW-1185">Reference proteome</keyword>
<dbReference type="InterPro" id="IPR039569">
    <property type="entry name" value="FAS1-like_DH_region"/>
</dbReference>
<dbReference type="Pfam" id="PF13452">
    <property type="entry name" value="FAS1_DH_region"/>
    <property type="match status" value="1"/>
</dbReference>
<name>A0A7M3T7G9_9RHOB</name>
<dbReference type="KEGG" id="hdh:G5B40_17340"/>
<dbReference type="PANTHER" id="PTHR28152:SF1">
    <property type="entry name" value="HYDROXYACYL-THIOESTER DEHYDRATASE TYPE 2, MITOCHONDRIAL"/>
    <property type="match status" value="1"/>
</dbReference>
<sequence length="281" mass="30238">MDHPAIGRTRAISDLIDPWREAALHAALDLAGPPPGAGDALPSFHHWIYFLEAAPGRALGRDGHPATGGFIPDLGLPRRMWAGGRLEFHRPLPIGAGAERRTTIENITRKSGRSGPLAFVTLRHEISGAHGLAITEWQDLVYRDDADPAAPAPTSAPAPAGESRARAVALGPVALFRYSALTFNGHRIHYDREYARDVEGYPGLVVHGPLIAQLLLALAEEHHGPPARFRFRARAPGFDFEEITLCAVDVPAGARLWAKGADGRLLMEAETSAAPARQRSA</sequence>
<gene>
    <name evidence="2" type="ORF">G5B40_17340</name>
</gene>
<evidence type="ECO:0000259" key="1">
    <source>
        <dbReference type="Pfam" id="PF13452"/>
    </source>
</evidence>
<evidence type="ECO:0000313" key="3">
    <source>
        <dbReference type="Proteomes" id="UP000503336"/>
    </source>
</evidence>
<dbReference type="InterPro" id="IPR052741">
    <property type="entry name" value="Mitochondrial_HTD2"/>
</dbReference>
<dbReference type="EMBL" id="CP049056">
    <property type="protein sequence ID" value="QIE57950.1"/>
    <property type="molecule type" value="Genomic_DNA"/>
</dbReference>
<feature type="domain" description="FAS1-like dehydratase" evidence="1">
    <location>
        <begin position="73"/>
        <end position="135"/>
    </location>
</feature>
<dbReference type="SUPFAM" id="SSF54637">
    <property type="entry name" value="Thioesterase/thiol ester dehydrase-isomerase"/>
    <property type="match status" value="2"/>
</dbReference>
<dbReference type="InterPro" id="IPR029069">
    <property type="entry name" value="HotDog_dom_sf"/>
</dbReference>
<accession>A0A7M3T7G9</accession>
<evidence type="ECO:0000313" key="2">
    <source>
        <dbReference type="EMBL" id="QIE57950.1"/>
    </source>
</evidence>
<dbReference type="Gene3D" id="3.10.129.10">
    <property type="entry name" value="Hotdog Thioesterase"/>
    <property type="match status" value="1"/>
</dbReference>
<dbReference type="AlphaFoldDB" id="A0A7M3T7G9"/>
<dbReference type="Proteomes" id="UP000503336">
    <property type="component" value="Chromosome"/>
</dbReference>
<reference evidence="2 3" key="1">
    <citation type="submission" date="2020-02" db="EMBL/GenBank/DDBJ databases">
        <title>complete genome sequence of Rhodobacteraceae bacterium.</title>
        <authorList>
            <person name="Park J."/>
            <person name="Kim Y.-S."/>
            <person name="Kim K.-H."/>
        </authorList>
    </citation>
    <scope>NUCLEOTIDE SEQUENCE [LARGE SCALE GENOMIC DNA]</scope>
    <source>
        <strain evidence="2 3">RR4-56</strain>
    </source>
</reference>
<protein>
    <submittedName>
        <fullName evidence="2">Acyl dehydratase</fullName>
    </submittedName>
</protein>
<dbReference type="GO" id="GO:0019171">
    <property type="term" value="F:(3R)-hydroxyacyl-[acyl-carrier-protein] dehydratase activity"/>
    <property type="evidence" value="ECO:0007669"/>
    <property type="project" value="TreeGrafter"/>
</dbReference>
<dbReference type="PANTHER" id="PTHR28152">
    <property type="entry name" value="HYDROXYACYL-THIOESTER DEHYDRATASE TYPE 2, MITOCHONDRIAL"/>
    <property type="match status" value="1"/>
</dbReference>
<proteinExistence type="predicted"/>